<accession>A0A6A6V025</accession>
<proteinExistence type="predicted"/>
<evidence type="ECO:0000313" key="2">
    <source>
        <dbReference type="EMBL" id="KAF2743329.1"/>
    </source>
</evidence>
<organism evidence="2 3">
    <name type="scientific">Sporormia fimetaria CBS 119925</name>
    <dbReference type="NCBI Taxonomy" id="1340428"/>
    <lineage>
        <taxon>Eukaryota</taxon>
        <taxon>Fungi</taxon>
        <taxon>Dikarya</taxon>
        <taxon>Ascomycota</taxon>
        <taxon>Pezizomycotina</taxon>
        <taxon>Dothideomycetes</taxon>
        <taxon>Pleosporomycetidae</taxon>
        <taxon>Pleosporales</taxon>
        <taxon>Sporormiaceae</taxon>
        <taxon>Sporormia</taxon>
    </lineage>
</organism>
<feature type="compositionally biased region" description="Low complexity" evidence="1">
    <location>
        <begin position="1"/>
        <end position="18"/>
    </location>
</feature>
<reference evidence="2" key="1">
    <citation type="journal article" date="2020" name="Stud. Mycol.">
        <title>101 Dothideomycetes genomes: a test case for predicting lifestyles and emergence of pathogens.</title>
        <authorList>
            <person name="Haridas S."/>
            <person name="Albert R."/>
            <person name="Binder M."/>
            <person name="Bloem J."/>
            <person name="Labutti K."/>
            <person name="Salamov A."/>
            <person name="Andreopoulos B."/>
            <person name="Baker S."/>
            <person name="Barry K."/>
            <person name="Bills G."/>
            <person name="Bluhm B."/>
            <person name="Cannon C."/>
            <person name="Castanera R."/>
            <person name="Culley D."/>
            <person name="Daum C."/>
            <person name="Ezra D."/>
            <person name="Gonzalez J."/>
            <person name="Henrissat B."/>
            <person name="Kuo A."/>
            <person name="Liang C."/>
            <person name="Lipzen A."/>
            <person name="Lutzoni F."/>
            <person name="Magnuson J."/>
            <person name="Mondo S."/>
            <person name="Nolan M."/>
            <person name="Ohm R."/>
            <person name="Pangilinan J."/>
            <person name="Park H.-J."/>
            <person name="Ramirez L."/>
            <person name="Alfaro M."/>
            <person name="Sun H."/>
            <person name="Tritt A."/>
            <person name="Yoshinaga Y."/>
            <person name="Zwiers L.-H."/>
            <person name="Turgeon B."/>
            <person name="Goodwin S."/>
            <person name="Spatafora J."/>
            <person name="Crous P."/>
            <person name="Grigoriev I."/>
        </authorList>
    </citation>
    <scope>NUCLEOTIDE SEQUENCE</scope>
    <source>
        <strain evidence="2">CBS 119925</strain>
    </source>
</reference>
<evidence type="ECO:0000313" key="3">
    <source>
        <dbReference type="Proteomes" id="UP000799440"/>
    </source>
</evidence>
<evidence type="ECO:0000256" key="1">
    <source>
        <dbReference type="SAM" id="MobiDB-lite"/>
    </source>
</evidence>
<feature type="region of interest" description="Disordered" evidence="1">
    <location>
        <begin position="1"/>
        <end position="21"/>
    </location>
</feature>
<dbReference type="AlphaFoldDB" id="A0A6A6V025"/>
<gene>
    <name evidence="2" type="ORF">M011DRAFT_529228</name>
</gene>
<dbReference type="EMBL" id="MU006598">
    <property type="protein sequence ID" value="KAF2743329.1"/>
    <property type="molecule type" value="Genomic_DNA"/>
</dbReference>
<keyword evidence="3" id="KW-1185">Reference proteome</keyword>
<protein>
    <submittedName>
        <fullName evidence="2">Uncharacterized protein</fullName>
    </submittedName>
</protein>
<name>A0A6A6V025_9PLEO</name>
<sequence>MPFSAPASSAPSADPESAQRVPTREVFLKKAELAQEYYYVYLEIWEDDWRHEGKRFHTTRISTRNSMPVEQQEIYARLGQFFSPDAQLPSLVDQAHGYLRTMLRLCEHPIVRGYTDAQIIQRYNEVLVAEQKFIKLSDSMFKLLEQLSHAIRALRQEERRLFPRNPWMLQPNFETTPEWALCKAWVCNMPESKKFLPTSNMNPNEWVRKFVYDGAN</sequence>
<dbReference type="Proteomes" id="UP000799440">
    <property type="component" value="Unassembled WGS sequence"/>
</dbReference>